<dbReference type="GO" id="GO:0008113">
    <property type="term" value="F:peptide-methionine (S)-S-oxide reductase activity"/>
    <property type="evidence" value="ECO:0007669"/>
    <property type="project" value="UniProtKB-EC"/>
</dbReference>
<evidence type="ECO:0000256" key="3">
    <source>
        <dbReference type="ARBA" id="ARBA00048782"/>
    </source>
</evidence>
<dbReference type="NCBIfam" id="TIGR00401">
    <property type="entry name" value="msrA"/>
    <property type="match status" value="1"/>
</dbReference>
<dbReference type="SUPFAM" id="SSF55068">
    <property type="entry name" value="Peptide methionine sulfoxide reductase"/>
    <property type="match status" value="1"/>
</dbReference>
<dbReference type="EC" id="1.8.4.11" evidence="4"/>
<comment type="function">
    <text evidence="4">Has an important function as a repair enzyme for proteins that have been inactivated by oxidation. Catalyzes the reversible oxidation-reduction of methionine sulfoxide in proteins to methionine.</text>
</comment>
<comment type="similarity">
    <text evidence="4">Belongs to the MsrA Met sulfoxide reductase family.</text>
</comment>
<dbReference type="InterPro" id="IPR002569">
    <property type="entry name" value="Met_Sox_Rdtase_MsrA_dom"/>
</dbReference>
<evidence type="ECO:0000256" key="1">
    <source>
        <dbReference type="ARBA" id="ARBA00023002"/>
    </source>
</evidence>
<organism evidence="6 7">
    <name type="scientific">Eiseniibacteriota bacterium</name>
    <dbReference type="NCBI Taxonomy" id="2212470"/>
    <lineage>
        <taxon>Bacteria</taxon>
        <taxon>Candidatus Eiseniibacteriota</taxon>
    </lineage>
</organism>
<protein>
    <recommendedName>
        <fullName evidence="4">Peptide methionine sulfoxide reductase MsrA</fullName>
        <shortName evidence="4">Protein-methionine-S-oxide reductase</shortName>
        <ecNumber evidence="4">1.8.4.11</ecNumber>
    </recommendedName>
    <alternativeName>
        <fullName evidence="4">Peptide-methionine (S)-S-oxide reductase</fullName>
        <shortName evidence="4">Peptide Met(O) reductase</shortName>
    </alternativeName>
</protein>
<dbReference type="PANTHER" id="PTHR43774:SF1">
    <property type="entry name" value="PEPTIDE METHIONINE SULFOXIDE REDUCTASE MSRA 2"/>
    <property type="match status" value="1"/>
</dbReference>
<evidence type="ECO:0000313" key="7">
    <source>
        <dbReference type="Proteomes" id="UP001594288"/>
    </source>
</evidence>
<dbReference type="EMBL" id="JBHPEI010000013">
    <property type="protein sequence ID" value="MFC1799566.1"/>
    <property type="molecule type" value="Genomic_DNA"/>
</dbReference>
<dbReference type="Pfam" id="PF01625">
    <property type="entry name" value="PMSR"/>
    <property type="match status" value="1"/>
</dbReference>
<evidence type="ECO:0000256" key="4">
    <source>
        <dbReference type="HAMAP-Rule" id="MF_01401"/>
    </source>
</evidence>
<dbReference type="Proteomes" id="UP001594288">
    <property type="component" value="Unassembled WGS sequence"/>
</dbReference>
<evidence type="ECO:0000259" key="5">
    <source>
        <dbReference type="Pfam" id="PF01625"/>
    </source>
</evidence>
<comment type="catalytic activity">
    <reaction evidence="2 4">
        <text>L-methionyl-[protein] + [thioredoxin]-disulfide + H2O = L-methionyl-(S)-S-oxide-[protein] + [thioredoxin]-dithiol</text>
        <dbReference type="Rhea" id="RHEA:14217"/>
        <dbReference type="Rhea" id="RHEA-COMP:10698"/>
        <dbReference type="Rhea" id="RHEA-COMP:10700"/>
        <dbReference type="Rhea" id="RHEA-COMP:12313"/>
        <dbReference type="Rhea" id="RHEA-COMP:12315"/>
        <dbReference type="ChEBI" id="CHEBI:15377"/>
        <dbReference type="ChEBI" id="CHEBI:16044"/>
        <dbReference type="ChEBI" id="CHEBI:29950"/>
        <dbReference type="ChEBI" id="CHEBI:44120"/>
        <dbReference type="ChEBI" id="CHEBI:50058"/>
        <dbReference type="EC" id="1.8.4.11"/>
    </reaction>
</comment>
<evidence type="ECO:0000256" key="2">
    <source>
        <dbReference type="ARBA" id="ARBA00047806"/>
    </source>
</evidence>
<feature type="domain" description="Peptide methionine sulphoxide reductase MsrA" evidence="5">
    <location>
        <begin position="3"/>
        <end position="154"/>
    </location>
</feature>
<evidence type="ECO:0000313" key="6">
    <source>
        <dbReference type="EMBL" id="MFC1799566.1"/>
    </source>
</evidence>
<dbReference type="HAMAP" id="MF_01401">
    <property type="entry name" value="MsrA"/>
    <property type="match status" value="1"/>
</dbReference>
<dbReference type="InterPro" id="IPR036509">
    <property type="entry name" value="Met_Sox_Rdtase_MsrA_sf"/>
</dbReference>
<comment type="caution">
    <text evidence="6">The sequence shown here is derived from an EMBL/GenBank/DDBJ whole genome shotgun (WGS) entry which is preliminary data.</text>
</comment>
<reference evidence="6 7" key="1">
    <citation type="submission" date="2024-09" db="EMBL/GenBank/DDBJ databases">
        <authorList>
            <person name="D'Angelo T."/>
        </authorList>
    </citation>
    <scope>NUCLEOTIDE SEQUENCE [LARGE SCALE GENOMIC DNA]</scope>
    <source>
        <strain evidence="6">SAG AM-311-F02</strain>
    </source>
</reference>
<keyword evidence="7" id="KW-1185">Reference proteome</keyword>
<sequence length="157" mass="17406">MKKATFAAGCFWGIESAFRAVDGVTSTQVGYIGGETENPNYREVCTDLTGHAEAVEVNYDPTKVSYEELLALFWKIHDPTQHNRQGPDVGSQYRSAIFFHDAGQEKAARASREALEKSGQFKGEIATEIVAAARFYKAEDYHQQYLEKRGLGSCSAN</sequence>
<gene>
    <name evidence="4 6" type="primary">msrA</name>
    <name evidence="6" type="ORF">ACFL2Z_01475</name>
</gene>
<name>A0ABV6YND7_UNCEI</name>
<dbReference type="PANTHER" id="PTHR43774">
    <property type="entry name" value="PEPTIDE METHIONINE SULFOXIDE REDUCTASE"/>
    <property type="match status" value="1"/>
</dbReference>
<accession>A0ABV6YND7</accession>
<comment type="catalytic activity">
    <reaction evidence="3 4">
        <text>[thioredoxin]-disulfide + L-methionine + H2O = L-methionine (S)-S-oxide + [thioredoxin]-dithiol</text>
        <dbReference type="Rhea" id="RHEA:19993"/>
        <dbReference type="Rhea" id="RHEA-COMP:10698"/>
        <dbReference type="Rhea" id="RHEA-COMP:10700"/>
        <dbReference type="ChEBI" id="CHEBI:15377"/>
        <dbReference type="ChEBI" id="CHEBI:29950"/>
        <dbReference type="ChEBI" id="CHEBI:50058"/>
        <dbReference type="ChEBI" id="CHEBI:57844"/>
        <dbReference type="ChEBI" id="CHEBI:58772"/>
        <dbReference type="EC" id="1.8.4.11"/>
    </reaction>
</comment>
<proteinExistence type="inferred from homology"/>
<dbReference type="Gene3D" id="3.30.1060.10">
    <property type="entry name" value="Peptide methionine sulphoxide reductase MsrA"/>
    <property type="match status" value="1"/>
</dbReference>
<feature type="active site" evidence="4">
    <location>
        <position position="10"/>
    </location>
</feature>
<keyword evidence="1 4" id="KW-0560">Oxidoreductase</keyword>